<evidence type="ECO:0000256" key="2">
    <source>
        <dbReference type="SAM" id="Phobius"/>
    </source>
</evidence>
<dbReference type="Pfam" id="PF18181">
    <property type="entry name" value="SLATT_1"/>
    <property type="match status" value="1"/>
</dbReference>
<dbReference type="KEGG" id="lso:CKC_04140"/>
<keyword evidence="2" id="KW-0812">Transmembrane</keyword>
<feature type="transmembrane region" description="Helical" evidence="2">
    <location>
        <begin position="86"/>
        <end position="107"/>
    </location>
</feature>
<evidence type="ECO:0000259" key="3">
    <source>
        <dbReference type="Pfam" id="PF18181"/>
    </source>
</evidence>
<dbReference type="Proteomes" id="UP000007038">
    <property type="component" value="Chromosome"/>
</dbReference>
<feature type="transmembrane region" description="Helical" evidence="2">
    <location>
        <begin position="59"/>
        <end position="80"/>
    </location>
</feature>
<evidence type="ECO:0000313" key="6">
    <source>
        <dbReference type="Proteomes" id="UP000007038"/>
    </source>
</evidence>
<feature type="compositionally biased region" description="Basic and acidic residues" evidence="1">
    <location>
        <begin position="22"/>
        <end position="33"/>
    </location>
</feature>
<name>E4UB98_LIBSC</name>
<proteinExistence type="predicted"/>
<feature type="region of interest" description="Disordered" evidence="1">
    <location>
        <begin position="1"/>
        <end position="33"/>
    </location>
</feature>
<dbReference type="Pfam" id="PF18184">
    <property type="entry name" value="SLATT_3"/>
    <property type="match status" value="1"/>
</dbReference>
<dbReference type="InterPro" id="IPR041116">
    <property type="entry name" value="SLATT_3"/>
</dbReference>
<reference evidence="6" key="1">
    <citation type="submission" date="2010-11" db="EMBL/GenBank/DDBJ databases">
        <title>Complete genome sequence of Candidatus Liberibacter solanacearum CLso-ZC1.</title>
        <authorList>
            <person name="Lin H."/>
            <person name="Doddapaneni H.V."/>
            <person name="Lou B."/>
            <person name="Civerolo E.L."/>
            <person name="Chen C."/>
            <person name="Duan Y."/>
            <person name="Zhou L."/>
            <person name="Glynn J."/>
        </authorList>
    </citation>
    <scope>NUCLEOTIDE SEQUENCE [LARGE SCALE GENOMIC DNA]</scope>
    <source>
        <strain evidence="6">CLso-ZC1</strain>
    </source>
</reference>
<organism evidence="5 6">
    <name type="scientific">Liberibacter solanacearum (strain CLso-ZC1)</name>
    <dbReference type="NCBI Taxonomy" id="658172"/>
    <lineage>
        <taxon>Bacteria</taxon>
        <taxon>Pseudomonadati</taxon>
        <taxon>Pseudomonadota</taxon>
        <taxon>Alphaproteobacteria</taxon>
        <taxon>Hyphomicrobiales</taxon>
        <taxon>Rhizobiaceae</taxon>
        <taxon>Liberibacter</taxon>
    </lineage>
</organism>
<dbReference type="eggNOG" id="ENOG502ZXJF">
    <property type="taxonomic scope" value="Bacteria"/>
</dbReference>
<dbReference type="HOGENOM" id="CLU_859968_0_0_5"/>
<evidence type="ECO:0000313" key="5">
    <source>
        <dbReference type="EMBL" id="ADR52577.1"/>
    </source>
</evidence>
<keyword evidence="2" id="KW-1133">Transmembrane helix</keyword>
<evidence type="ECO:0000256" key="1">
    <source>
        <dbReference type="SAM" id="MobiDB-lite"/>
    </source>
</evidence>
<accession>E4UB98</accession>
<feature type="transmembrane region" description="Helical" evidence="2">
    <location>
        <begin position="224"/>
        <end position="241"/>
    </location>
</feature>
<gene>
    <name evidence="5" type="ordered locus">CKC_04140</name>
</gene>
<dbReference type="NCBIfam" id="NF033610">
    <property type="entry name" value="SLATT_3"/>
    <property type="match status" value="1"/>
</dbReference>
<reference evidence="5 6" key="3">
    <citation type="journal article" date="2011" name="PLoS ONE">
        <title>The Complete Genome Sequence of 'Candidatus Liberibacter solanacearum', the Bacterium Associated with Potato Zebra Chip Disease.</title>
        <authorList>
            <person name="Lin H."/>
            <person name="Lou B."/>
            <person name="Glynn J.M."/>
            <person name="Doddapaneni H."/>
            <person name="Civerolo E.L."/>
            <person name="Chen C."/>
            <person name="Duan Y."/>
            <person name="Zhou L."/>
            <person name="Vahling C.M."/>
        </authorList>
    </citation>
    <scope>NUCLEOTIDE SEQUENCE [LARGE SCALE GENOMIC DNA]</scope>
    <source>
        <strain evidence="5 6">CLso-ZC1</strain>
    </source>
</reference>
<dbReference type="NCBIfam" id="NF033634">
    <property type="entry name" value="SLATT_1"/>
    <property type="match status" value="1"/>
</dbReference>
<feature type="domain" description="SMODS and SLOG-associating 2TM effector" evidence="3">
    <location>
        <begin position="200"/>
        <end position="316"/>
    </location>
</feature>
<dbReference type="EMBL" id="CP002371">
    <property type="protein sequence ID" value="ADR52577.1"/>
    <property type="molecule type" value="Genomic_DNA"/>
</dbReference>
<reference key="2">
    <citation type="submission" date="2010-11" db="EMBL/GenBank/DDBJ databases">
        <authorList>
            <person name="Lin H."/>
            <person name="Doddapaneni H.V."/>
            <person name="Lou B."/>
            <person name="Civerolo E.L."/>
            <person name="Chen C."/>
            <person name="Duan Y."/>
            <person name="Zhou L."/>
            <person name="Glynn J."/>
        </authorList>
    </citation>
    <scope>NUCLEOTIDE SEQUENCE</scope>
    <source>
        <strain>CLso-ZC1</strain>
    </source>
</reference>
<evidence type="ECO:0000259" key="4">
    <source>
        <dbReference type="Pfam" id="PF18184"/>
    </source>
</evidence>
<keyword evidence="2" id="KW-0472">Membrane</keyword>
<dbReference type="InterPro" id="IPR040884">
    <property type="entry name" value="SLATT_1"/>
</dbReference>
<dbReference type="AlphaFoldDB" id="E4UB98"/>
<feature type="domain" description="SMODS and SLOG-associating 2TM effector" evidence="4">
    <location>
        <begin position="42"/>
        <end position="161"/>
    </location>
</feature>
<feature type="compositionally biased region" description="Basic and acidic residues" evidence="1">
    <location>
        <begin position="1"/>
        <end position="11"/>
    </location>
</feature>
<protein>
    <submittedName>
        <fullName evidence="5">Anthranilate synthase component I</fullName>
    </submittedName>
</protein>
<sequence>MGNSANDDRKKSPLPKLNASKDTAKNKGEREKISQNNKMVFPKRYHEYKKKSAKARKKFKSIVLCECLLLVAIPTLAYLSYFCQSFWSRLLLFALSLIGALALPYLFKKKNKLEHEWYENKTKEESVKAISWLYCMGAPPYKDLDKAKDHFIRELILISKDHGLIALDDVYKINNEGEQEFFDNAQKLKDMGIYDRLKFYMVERVDDQCYWYLKKSSQNKKKRIIFDILLFILMTSLPFVALLFTPLIGIVLAVAFFLVKWKTIFKYNELEKVYSSTAQEINLIKLDYLYPLARQKEFIFEDFVRDIEPAFSREYTSPYARRI</sequence>